<organism evidence="1 2">
    <name type="scientific">Lithospermum erythrorhizon</name>
    <name type="common">Purple gromwell</name>
    <name type="synonym">Lithospermum officinale var. erythrorhizon</name>
    <dbReference type="NCBI Taxonomy" id="34254"/>
    <lineage>
        <taxon>Eukaryota</taxon>
        <taxon>Viridiplantae</taxon>
        <taxon>Streptophyta</taxon>
        <taxon>Embryophyta</taxon>
        <taxon>Tracheophyta</taxon>
        <taxon>Spermatophyta</taxon>
        <taxon>Magnoliopsida</taxon>
        <taxon>eudicotyledons</taxon>
        <taxon>Gunneridae</taxon>
        <taxon>Pentapetalae</taxon>
        <taxon>asterids</taxon>
        <taxon>lamiids</taxon>
        <taxon>Boraginales</taxon>
        <taxon>Boraginaceae</taxon>
        <taxon>Boraginoideae</taxon>
        <taxon>Lithospermeae</taxon>
        <taxon>Lithospermum</taxon>
    </lineage>
</organism>
<accession>A0AAV3NSQ0</accession>
<comment type="caution">
    <text evidence="1">The sequence shown here is derived from an EMBL/GenBank/DDBJ whole genome shotgun (WGS) entry which is preliminary data.</text>
</comment>
<dbReference type="EMBL" id="BAABME010000396">
    <property type="protein sequence ID" value="GAA0142424.1"/>
    <property type="molecule type" value="Genomic_DNA"/>
</dbReference>
<proteinExistence type="predicted"/>
<protein>
    <submittedName>
        <fullName evidence="1">Uncharacterized protein</fullName>
    </submittedName>
</protein>
<gene>
    <name evidence="1" type="ORF">LIER_03329</name>
</gene>
<sequence length="94" mass="10243">MASFFTLHGDSGTSLRINTRDSRDTTILLVHTSLYKGMNIDWDSVPDSEVGGCMDYSPYASGSCYCLTLHGNLDAEVSRTLQYSKDEVAAGRAV</sequence>
<dbReference type="AlphaFoldDB" id="A0AAV3NSQ0"/>
<keyword evidence="2" id="KW-1185">Reference proteome</keyword>
<reference evidence="1 2" key="1">
    <citation type="submission" date="2024-01" db="EMBL/GenBank/DDBJ databases">
        <title>The complete chloroplast genome sequence of Lithospermum erythrorhizon: insights into the phylogenetic relationship among Boraginaceae species and the maternal lineages of purple gromwells.</title>
        <authorList>
            <person name="Okada T."/>
            <person name="Watanabe K."/>
        </authorList>
    </citation>
    <scope>NUCLEOTIDE SEQUENCE [LARGE SCALE GENOMIC DNA]</scope>
</reference>
<name>A0AAV3NSQ0_LITER</name>
<dbReference type="Proteomes" id="UP001454036">
    <property type="component" value="Unassembled WGS sequence"/>
</dbReference>
<evidence type="ECO:0000313" key="2">
    <source>
        <dbReference type="Proteomes" id="UP001454036"/>
    </source>
</evidence>
<evidence type="ECO:0000313" key="1">
    <source>
        <dbReference type="EMBL" id="GAA0142424.1"/>
    </source>
</evidence>